<gene>
    <name evidence="1" type="ORF">VFH_I400480</name>
</gene>
<evidence type="ECO:0000313" key="1">
    <source>
        <dbReference type="EMBL" id="CAI8589603.1"/>
    </source>
</evidence>
<dbReference type="PANTHER" id="PTHR33116:SF86">
    <property type="entry name" value="REVERSE TRANSCRIPTASE DOMAIN-CONTAINING PROTEIN"/>
    <property type="match status" value="1"/>
</dbReference>
<dbReference type="Proteomes" id="UP001157006">
    <property type="component" value="Chromosome 1L"/>
</dbReference>
<name>A0AAV0YY00_VICFA</name>
<protein>
    <recommendedName>
        <fullName evidence="3">Reverse transcriptase domain-containing protein</fullName>
    </recommendedName>
</protein>
<keyword evidence="2" id="KW-1185">Reference proteome</keyword>
<sequence length="190" mass="21843">MLKKEVSNNNIHGVKVVRHTPSISQLFFADDSLLFTIANTKETGCVMGVLADYQIAYGKVVNLDKSEASFSRNVPDESKYIIQNRMRVKTVANYVRYLGLLVVFGRSKKEVFSFVVDCVWKNLKGWKEKFLSLAGKEVLIKAVAQEILNYIMGCYKIPEELCNDIKSMIAKFYWGSKEGEREIHWLSWQE</sequence>
<evidence type="ECO:0008006" key="3">
    <source>
        <dbReference type="Google" id="ProtNLM"/>
    </source>
</evidence>
<accession>A0AAV0YY00</accession>
<dbReference type="EMBL" id="OX451736">
    <property type="protein sequence ID" value="CAI8589603.1"/>
    <property type="molecule type" value="Genomic_DNA"/>
</dbReference>
<organism evidence="1 2">
    <name type="scientific">Vicia faba</name>
    <name type="common">Broad bean</name>
    <name type="synonym">Faba vulgaris</name>
    <dbReference type="NCBI Taxonomy" id="3906"/>
    <lineage>
        <taxon>Eukaryota</taxon>
        <taxon>Viridiplantae</taxon>
        <taxon>Streptophyta</taxon>
        <taxon>Embryophyta</taxon>
        <taxon>Tracheophyta</taxon>
        <taxon>Spermatophyta</taxon>
        <taxon>Magnoliopsida</taxon>
        <taxon>eudicotyledons</taxon>
        <taxon>Gunneridae</taxon>
        <taxon>Pentapetalae</taxon>
        <taxon>rosids</taxon>
        <taxon>fabids</taxon>
        <taxon>Fabales</taxon>
        <taxon>Fabaceae</taxon>
        <taxon>Papilionoideae</taxon>
        <taxon>50 kb inversion clade</taxon>
        <taxon>NPAAA clade</taxon>
        <taxon>Hologalegina</taxon>
        <taxon>IRL clade</taxon>
        <taxon>Fabeae</taxon>
        <taxon>Vicia</taxon>
    </lineage>
</organism>
<reference evidence="1 2" key="1">
    <citation type="submission" date="2023-01" db="EMBL/GenBank/DDBJ databases">
        <authorList>
            <person name="Kreplak J."/>
        </authorList>
    </citation>
    <scope>NUCLEOTIDE SEQUENCE [LARGE SCALE GENOMIC DNA]</scope>
</reference>
<dbReference type="AlphaFoldDB" id="A0AAV0YY00"/>
<dbReference type="PANTHER" id="PTHR33116">
    <property type="entry name" value="REVERSE TRANSCRIPTASE ZINC-BINDING DOMAIN-CONTAINING PROTEIN-RELATED-RELATED"/>
    <property type="match status" value="1"/>
</dbReference>
<proteinExistence type="predicted"/>
<evidence type="ECO:0000313" key="2">
    <source>
        <dbReference type="Proteomes" id="UP001157006"/>
    </source>
</evidence>